<keyword evidence="2" id="KW-1185">Reference proteome</keyword>
<dbReference type="OrthoDB" id="3265815at2759"/>
<dbReference type="AlphaFoldDB" id="A0A9P7RX91"/>
<proteinExistence type="predicted"/>
<dbReference type="Proteomes" id="UP001049176">
    <property type="component" value="Chromosome 6"/>
</dbReference>
<comment type="caution">
    <text evidence="1">The sequence shown here is derived from an EMBL/GenBank/DDBJ whole genome shotgun (WGS) entry which is preliminary data.</text>
</comment>
<dbReference type="EMBL" id="CM032186">
    <property type="protein sequence ID" value="KAG7091394.1"/>
    <property type="molecule type" value="Genomic_DNA"/>
</dbReference>
<accession>A0A9P7RX91</accession>
<dbReference type="GeneID" id="66079508"/>
<dbReference type="RefSeq" id="XP_043007864.1">
    <property type="nucleotide sequence ID" value="XM_043155398.1"/>
</dbReference>
<name>A0A9P7RX91_9AGAR</name>
<evidence type="ECO:0008006" key="3">
    <source>
        <dbReference type="Google" id="ProtNLM"/>
    </source>
</evidence>
<evidence type="ECO:0000313" key="2">
    <source>
        <dbReference type="Proteomes" id="UP001049176"/>
    </source>
</evidence>
<sequence>MTLGYDVAHDFIDHINARVFLYICSCSFAHLPLSRYPTTMLDTNGGLPTMDELSLFMNDSPLSISSTFGPKDSRSPINMILLSSDLIVFYVNESTLLKASTNSFNNMLPRETKGKFERLLFLSDTTSSELDLILRAIYNISSDVAPPANTDVRNVTGVIDKFPSFGIQPRKCITSKSRLFQYLLSCAPIYPLHIYALAAHHDMDDLAVAVSSHTLVRDLSEITDDLANRMGSRYLMRLFQLHLTRTQTLKNLLATQLGLHTPTARCGFDGQRLLKQKWILAVAALLYAVKPDTTTAIIRDTIVAHTSDLGCPDCLKVRDERLDSILRYWAAASRTI</sequence>
<dbReference type="KEGG" id="more:E1B28_010432"/>
<protein>
    <recommendedName>
        <fullName evidence="3">BTB domain-containing protein</fullName>
    </recommendedName>
</protein>
<organism evidence="1 2">
    <name type="scientific">Marasmius oreades</name>
    <name type="common">fairy-ring Marasmius</name>
    <dbReference type="NCBI Taxonomy" id="181124"/>
    <lineage>
        <taxon>Eukaryota</taxon>
        <taxon>Fungi</taxon>
        <taxon>Dikarya</taxon>
        <taxon>Basidiomycota</taxon>
        <taxon>Agaricomycotina</taxon>
        <taxon>Agaricomycetes</taxon>
        <taxon>Agaricomycetidae</taxon>
        <taxon>Agaricales</taxon>
        <taxon>Marasmiineae</taxon>
        <taxon>Marasmiaceae</taxon>
        <taxon>Marasmius</taxon>
    </lineage>
</organism>
<gene>
    <name evidence="1" type="ORF">E1B28_010432</name>
</gene>
<reference evidence="1" key="1">
    <citation type="journal article" date="2021" name="Genome Biol. Evol.">
        <title>The assembled and annotated genome of the fairy-ring fungus Marasmius oreades.</title>
        <authorList>
            <person name="Hiltunen M."/>
            <person name="Ament-Velasquez S.L."/>
            <person name="Johannesson H."/>
        </authorList>
    </citation>
    <scope>NUCLEOTIDE SEQUENCE</scope>
    <source>
        <strain evidence="1">03SP1</strain>
    </source>
</reference>
<evidence type="ECO:0000313" key="1">
    <source>
        <dbReference type="EMBL" id="KAG7091394.1"/>
    </source>
</evidence>